<keyword evidence="1 5" id="KW-0963">Cytoplasm</keyword>
<evidence type="ECO:0000313" key="9">
    <source>
        <dbReference type="Proteomes" id="UP000253529"/>
    </source>
</evidence>
<comment type="caution">
    <text evidence="8">The sequence shown here is derived from an EMBL/GenBank/DDBJ whole genome shotgun (WGS) entry which is preliminary data.</text>
</comment>
<dbReference type="NCBIfam" id="TIGR02273">
    <property type="entry name" value="16S_RimM"/>
    <property type="match status" value="1"/>
</dbReference>
<evidence type="ECO:0000313" key="8">
    <source>
        <dbReference type="EMBL" id="RBP16526.1"/>
    </source>
</evidence>
<keyword evidence="2 5" id="KW-0690">Ribosome biogenesis</keyword>
<dbReference type="OrthoDB" id="9788191at2"/>
<organism evidence="8 9">
    <name type="scientific">Roseiarcus fermentans</name>
    <dbReference type="NCBI Taxonomy" id="1473586"/>
    <lineage>
        <taxon>Bacteria</taxon>
        <taxon>Pseudomonadati</taxon>
        <taxon>Pseudomonadota</taxon>
        <taxon>Alphaproteobacteria</taxon>
        <taxon>Hyphomicrobiales</taxon>
        <taxon>Roseiarcaceae</taxon>
        <taxon>Roseiarcus</taxon>
    </lineage>
</organism>
<dbReference type="EMBL" id="QNRK01000005">
    <property type="protein sequence ID" value="RBP16526.1"/>
    <property type="molecule type" value="Genomic_DNA"/>
</dbReference>
<comment type="similarity">
    <text evidence="5">Belongs to the RimM family.</text>
</comment>
<evidence type="ECO:0000256" key="4">
    <source>
        <dbReference type="ARBA" id="ARBA00023186"/>
    </source>
</evidence>
<dbReference type="Pfam" id="PF01782">
    <property type="entry name" value="RimM"/>
    <property type="match status" value="1"/>
</dbReference>
<evidence type="ECO:0000256" key="1">
    <source>
        <dbReference type="ARBA" id="ARBA00022490"/>
    </source>
</evidence>
<sequence>MGADRFVLVGRFGAPQGVRGEVRVQSFTVDPKAIGAYGPLTDAARTRDFSFERLRPLKDAMLAAKVKGVETREAAAALTGVELFASRDRLPAPSEDEFYHDDLIGLAAVTADGRALGRVVAVSNYGAGDILEIAPGGGGESLLVPFTRAVVPEIDFAAGRMVVAPPADT</sequence>
<evidence type="ECO:0000256" key="2">
    <source>
        <dbReference type="ARBA" id="ARBA00022517"/>
    </source>
</evidence>
<comment type="subunit">
    <text evidence="5">Binds ribosomal protein uS19.</text>
</comment>
<evidence type="ECO:0000256" key="3">
    <source>
        <dbReference type="ARBA" id="ARBA00022552"/>
    </source>
</evidence>
<name>A0A366FQV2_9HYPH</name>
<dbReference type="InterPro" id="IPR036976">
    <property type="entry name" value="RimM_N_sf"/>
</dbReference>
<dbReference type="GO" id="GO:0006364">
    <property type="term" value="P:rRNA processing"/>
    <property type="evidence" value="ECO:0007669"/>
    <property type="project" value="UniProtKB-UniRule"/>
</dbReference>
<dbReference type="InterPro" id="IPR009000">
    <property type="entry name" value="Transl_B-barrel_sf"/>
</dbReference>
<dbReference type="GO" id="GO:0005737">
    <property type="term" value="C:cytoplasm"/>
    <property type="evidence" value="ECO:0007669"/>
    <property type="project" value="UniProtKB-SubCell"/>
</dbReference>
<dbReference type="InterPro" id="IPR011033">
    <property type="entry name" value="PRC_barrel-like_sf"/>
</dbReference>
<dbReference type="AlphaFoldDB" id="A0A366FQV2"/>
<keyword evidence="4 5" id="KW-0143">Chaperone</keyword>
<dbReference type="SUPFAM" id="SSF50447">
    <property type="entry name" value="Translation proteins"/>
    <property type="match status" value="1"/>
</dbReference>
<dbReference type="Proteomes" id="UP000253529">
    <property type="component" value="Unassembled WGS sequence"/>
</dbReference>
<reference evidence="8 9" key="1">
    <citation type="submission" date="2018-06" db="EMBL/GenBank/DDBJ databases">
        <title>Genomic Encyclopedia of Type Strains, Phase IV (KMG-IV): sequencing the most valuable type-strain genomes for metagenomic binning, comparative biology and taxonomic classification.</title>
        <authorList>
            <person name="Goeker M."/>
        </authorList>
    </citation>
    <scope>NUCLEOTIDE SEQUENCE [LARGE SCALE GENOMIC DNA]</scope>
    <source>
        <strain evidence="8 9">DSM 24875</strain>
    </source>
</reference>
<dbReference type="RefSeq" id="WP_113888313.1">
    <property type="nucleotide sequence ID" value="NZ_QNRK01000005.1"/>
</dbReference>
<proteinExistence type="inferred from homology"/>
<feature type="domain" description="Ribosome maturation factor RimM PRC barrel" evidence="7">
    <location>
        <begin position="101"/>
        <end position="168"/>
    </location>
</feature>
<keyword evidence="3 5" id="KW-0698">rRNA processing</keyword>
<keyword evidence="9" id="KW-1185">Reference proteome</keyword>
<dbReference type="PANTHER" id="PTHR33692">
    <property type="entry name" value="RIBOSOME MATURATION FACTOR RIMM"/>
    <property type="match status" value="1"/>
</dbReference>
<dbReference type="Pfam" id="PF24986">
    <property type="entry name" value="PRC_RimM"/>
    <property type="match status" value="1"/>
</dbReference>
<dbReference type="GO" id="GO:0043022">
    <property type="term" value="F:ribosome binding"/>
    <property type="evidence" value="ECO:0007669"/>
    <property type="project" value="InterPro"/>
</dbReference>
<comment type="function">
    <text evidence="5">An accessory protein needed during the final step in the assembly of 30S ribosomal subunit, possibly for assembly of the head region. Essential for efficient processing of 16S rRNA. May be needed both before and after RbfA during the maturation of 16S rRNA. It has affinity for free ribosomal 30S subunits but not for 70S ribosomes.</text>
</comment>
<dbReference type="InterPro" id="IPR056792">
    <property type="entry name" value="PRC_RimM"/>
</dbReference>
<evidence type="ECO:0000256" key="5">
    <source>
        <dbReference type="HAMAP-Rule" id="MF_00014"/>
    </source>
</evidence>
<dbReference type="HAMAP" id="MF_00014">
    <property type="entry name" value="Ribosome_mat_RimM"/>
    <property type="match status" value="1"/>
</dbReference>
<dbReference type="SUPFAM" id="SSF50346">
    <property type="entry name" value="PRC-barrel domain"/>
    <property type="match status" value="1"/>
</dbReference>
<gene>
    <name evidence="5" type="primary">rimM</name>
    <name evidence="8" type="ORF">DFR50_105169</name>
</gene>
<accession>A0A366FQV2</accession>
<dbReference type="GO" id="GO:0042274">
    <property type="term" value="P:ribosomal small subunit biogenesis"/>
    <property type="evidence" value="ECO:0007669"/>
    <property type="project" value="UniProtKB-UniRule"/>
</dbReference>
<dbReference type="Gene3D" id="2.40.30.60">
    <property type="entry name" value="RimM"/>
    <property type="match status" value="1"/>
</dbReference>
<dbReference type="GO" id="GO:0005840">
    <property type="term" value="C:ribosome"/>
    <property type="evidence" value="ECO:0007669"/>
    <property type="project" value="InterPro"/>
</dbReference>
<comment type="domain">
    <text evidence="5">The PRC barrel domain binds ribosomal protein uS19.</text>
</comment>
<dbReference type="Gene3D" id="2.30.30.240">
    <property type="entry name" value="PRC-barrel domain"/>
    <property type="match status" value="1"/>
</dbReference>
<evidence type="ECO:0000259" key="6">
    <source>
        <dbReference type="Pfam" id="PF01782"/>
    </source>
</evidence>
<dbReference type="PANTHER" id="PTHR33692:SF1">
    <property type="entry name" value="RIBOSOME MATURATION FACTOR RIMM"/>
    <property type="match status" value="1"/>
</dbReference>
<dbReference type="InterPro" id="IPR002676">
    <property type="entry name" value="RimM_N"/>
</dbReference>
<dbReference type="InterPro" id="IPR011961">
    <property type="entry name" value="RimM"/>
</dbReference>
<comment type="subcellular location">
    <subcellularLocation>
        <location evidence="5">Cytoplasm</location>
    </subcellularLocation>
</comment>
<feature type="domain" description="RimM N-terminal" evidence="6">
    <location>
        <begin position="9"/>
        <end position="88"/>
    </location>
</feature>
<protein>
    <recommendedName>
        <fullName evidence="5">Ribosome maturation factor RimM</fullName>
    </recommendedName>
</protein>
<evidence type="ECO:0000259" key="7">
    <source>
        <dbReference type="Pfam" id="PF24986"/>
    </source>
</evidence>